<keyword evidence="4" id="KW-1185">Reference proteome</keyword>
<dbReference type="SUPFAM" id="SSF57701">
    <property type="entry name" value="Zn2/Cys6 DNA-binding domain"/>
    <property type="match status" value="1"/>
</dbReference>
<dbReference type="Gene3D" id="4.10.240.10">
    <property type="entry name" value="Zn(2)-C6 fungal-type DNA-binding domain"/>
    <property type="match status" value="1"/>
</dbReference>
<dbReference type="EMBL" id="MU006806">
    <property type="protein sequence ID" value="KAF2635474.1"/>
    <property type="molecule type" value="Genomic_DNA"/>
</dbReference>
<evidence type="ECO:0000256" key="1">
    <source>
        <dbReference type="ARBA" id="ARBA00023242"/>
    </source>
</evidence>
<dbReference type="InterPro" id="IPR036864">
    <property type="entry name" value="Zn2-C6_fun-type_DNA-bd_sf"/>
</dbReference>
<keyword evidence="1" id="KW-0539">Nucleus</keyword>
<dbReference type="Pfam" id="PF11951">
    <property type="entry name" value="Fungal_trans_2"/>
    <property type="match status" value="1"/>
</dbReference>
<sequence>MASPASSAEQHAAKRKSHRKSRNGCFQCKQRHTKCNEQRPRCANCVRLDIECTWPSRQRYSATTAYPTPPESDGTVMAEPRVSNPDVQPDTFGSQMSMADLRLLHHWTTKTCRAMSLDVRRCEAWETRHTEMALDYPFLLRGMLAVAAMHKVIAGPMADRSSLLAQADAHISRALATYRQKLEEPTADTAVPMFLLSAVLVIYNLAAAQLETTSDSIAAMTHCIGLIHGVVVVARPHWEQVTNSQVFRDLAVDKSAPVGSQTVPEVLRLKSLIDVKNLSPEATIYIQVVDDLHLAFQRVRECAPNDDTLSTAFTWTSDLPERFMQLLLAHDPISILILAHFATLIHECWESWWLCQFPQKIVLSAQKLLMTTPELLDYLDWPLQIINDNK</sequence>
<feature type="domain" description="Zn(2)-C6 fungal-type" evidence="2">
    <location>
        <begin position="24"/>
        <end position="54"/>
    </location>
</feature>
<reference evidence="3" key="1">
    <citation type="journal article" date="2020" name="Stud. Mycol.">
        <title>101 Dothideomycetes genomes: a test case for predicting lifestyles and emergence of pathogens.</title>
        <authorList>
            <person name="Haridas S."/>
            <person name="Albert R."/>
            <person name="Binder M."/>
            <person name="Bloem J."/>
            <person name="Labutti K."/>
            <person name="Salamov A."/>
            <person name="Andreopoulos B."/>
            <person name="Baker S."/>
            <person name="Barry K."/>
            <person name="Bills G."/>
            <person name="Bluhm B."/>
            <person name="Cannon C."/>
            <person name="Castanera R."/>
            <person name="Culley D."/>
            <person name="Daum C."/>
            <person name="Ezra D."/>
            <person name="Gonzalez J."/>
            <person name="Henrissat B."/>
            <person name="Kuo A."/>
            <person name="Liang C."/>
            <person name="Lipzen A."/>
            <person name="Lutzoni F."/>
            <person name="Magnuson J."/>
            <person name="Mondo S."/>
            <person name="Nolan M."/>
            <person name="Ohm R."/>
            <person name="Pangilinan J."/>
            <person name="Park H.-J."/>
            <person name="Ramirez L."/>
            <person name="Alfaro M."/>
            <person name="Sun H."/>
            <person name="Tritt A."/>
            <person name="Yoshinaga Y."/>
            <person name="Zwiers L.-H."/>
            <person name="Turgeon B."/>
            <person name="Goodwin S."/>
            <person name="Spatafora J."/>
            <person name="Crous P."/>
            <person name="Grigoriev I."/>
        </authorList>
    </citation>
    <scope>NUCLEOTIDE SEQUENCE</scope>
    <source>
        <strain evidence="3">CBS 473.64</strain>
    </source>
</reference>
<dbReference type="PROSITE" id="PS00463">
    <property type="entry name" value="ZN2_CY6_FUNGAL_1"/>
    <property type="match status" value="1"/>
</dbReference>
<dbReference type="InterPro" id="IPR021858">
    <property type="entry name" value="Fun_TF"/>
</dbReference>
<dbReference type="GO" id="GO:0001228">
    <property type="term" value="F:DNA-binding transcription activator activity, RNA polymerase II-specific"/>
    <property type="evidence" value="ECO:0007669"/>
    <property type="project" value="TreeGrafter"/>
</dbReference>
<dbReference type="Proteomes" id="UP000799753">
    <property type="component" value="Unassembled WGS sequence"/>
</dbReference>
<dbReference type="PROSITE" id="PS50048">
    <property type="entry name" value="ZN2_CY6_FUNGAL_2"/>
    <property type="match status" value="1"/>
</dbReference>
<gene>
    <name evidence="3" type="ORF">P280DRAFT_411376</name>
</gene>
<accession>A0A6A6RN30</accession>
<dbReference type="CDD" id="cd00067">
    <property type="entry name" value="GAL4"/>
    <property type="match status" value="1"/>
</dbReference>
<name>A0A6A6RN30_9PLEO</name>
<dbReference type="SMART" id="SM00066">
    <property type="entry name" value="GAL4"/>
    <property type="match status" value="1"/>
</dbReference>
<proteinExistence type="predicted"/>
<dbReference type="InterPro" id="IPR001138">
    <property type="entry name" value="Zn2Cys6_DnaBD"/>
</dbReference>
<dbReference type="Pfam" id="PF00172">
    <property type="entry name" value="Zn_clus"/>
    <property type="match status" value="1"/>
</dbReference>
<dbReference type="PANTHER" id="PTHR47784">
    <property type="entry name" value="STEROL UPTAKE CONTROL PROTEIN 2"/>
    <property type="match status" value="1"/>
</dbReference>
<evidence type="ECO:0000259" key="2">
    <source>
        <dbReference type="PROSITE" id="PS50048"/>
    </source>
</evidence>
<dbReference type="OrthoDB" id="4937900at2759"/>
<dbReference type="PANTHER" id="PTHR47784:SF4">
    <property type="entry name" value="ZN(II)2CYS6 TRANSCRIPTION FACTOR (EUROFUNG)"/>
    <property type="match status" value="1"/>
</dbReference>
<evidence type="ECO:0000313" key="3">
    <source>
        <dbReference type="EMBL" id="KAF2635474.1"/>
    </source>
</evidence>
<organism evidence="3 4">
    <name type="scientific">Massarina eburnea CBS 473.64</name>
    <dbReference type="NCBI Taxonomy" id="1395130"/>
    <lineage>
        <taxon>Eukaryota</taxon>
        <taxon>Fungi</taxon>
        <taxon>Dikarya</taxon>
        <taxon>Ascomycota</taxon>
        <taxon>Pezizomycotina</taxon>
        <taxon>Dothideomycetes</taxon>
        <taxon>Pleosporomycetidae</taxon>
        <taxon>Pleosporales</taxon>
        <taxon>Massarineae</taxon>
        <taxon>Massarinaceae</taxon>
        <taxon>Massarina</taxon>
    </lineage>
</organism>
<dbReference type="InterPro" id="IPR053157">
    <property type="entry name" value="Sterol_Uptake_Regulator"/>
</dbReference>
<dbReference type="AlphaFoldDB" id="A0A6A6RN30"/>
<evidence type="ECO:0000313" key="4">
    <source>
        <dbReference type="Proteomes" id="UP000799753"/>
    </source>
</evidence>
<protein>
    <recommendedName>
        <fullName evidence="2">Zn(2)-C6 fungal-type domain-containing protein</fullName>
    </recommendedName>
</protein>
<dbReference type="GO" id="GO:0008270">
    <property type="term" value="F:zinc ion binding"/>
    <property type="evidence" value="ECO:0007669"/>
    <property type="project" value="InterPro"/>
</dbReference>